<comment type="similarity">
    <text evidence="12">Belongs to the NADPH-dependent diflavin oxidoreductase NDOR1 family.</text>
</comment>
<evidence type="ECO:0000256" key="10">
    <source>
        <dbReference type="ARBA" id="ARBA00059862"/>
    </source>
</evidence>
<dbReference type="PROSITE" id="PS51384">
    <property type="entry name" value="FAD_FR"/>
    <property type="match status" value="1"/>
</dbReference>
<evidence type="ECO:0000256" key="4">
    <source>
        <dbReference type="ARBA" id="ARBA00022630"/>
    </source>
</evidence>
<dbReference type="GO" id="GO:0016226">
    <property type="term" value="P:iron-sulfur cluster assembly"/>
    <property type="evidence" value="ECO:0007669"/>
    <property type="project" value="UniProtKB-UniRule"/>
</dbReference>
<dbReference type="InterPro" id="IPR001709">
    <property type="entry name" value="Flavoprot_Pyr_Nucl_cyt_Rdtase"/>
</dbReference>
<dbReference type="InterPro" id="IPR028879">
    <property type="entry name" value="NDOR1"/>
</dbReference>
<dbReference type="EMBL" id="CADEAL010000748">
    <property type="protein sequence ID" value="CAB1424709.1"/>
    <property type="molecule type" value="Genomic_DNA"/>
</dbReference>
<feature type="binding site" evidence="12">
    <location>
        <begin position="92"/>
        <end position="101"/>
    </location>
    <ligand>
        <name>FMN</name>
        <dbReference type="ChEBI" id="CHEBI:58210"/>
    </ligand>
</feature>
<organism evidence="15 16">
    <name type="scientific">Pleuronectes platessa</name>
    <name type="common">European plaice</name>
    <dbReference type="NCBI Taxonomy" id="8262"/>
    <lineage>
        <taxon>Eukaryota</taxon>
        <taxon>Metazoa</taxon>
        <taxon>Chordata</taxon>
        <taxon>Craniata</taxon>
        <taxon>Vertebrata</taxon>
        <taxon>Euteleostomi</taxon>
        <taxon>Actinopterygii</taxon>
        <taxon>Neopterygii</taxon>
        <taxon>Teleostei</taxon>
        <taxon>Neoteleostei</taxon>
        <taxon>Acanthomorphata</taxon>
        <taxon>Carangaria</taxon>
        <taxon>Pleuronectiformes</taxon>
        <taxon>Pleuronectoidei</taxon>
        <taxon>Pleuronectidae</taxon>
        <taxon>Pleuronectes</taxon>
    </lineage>
</organism>
<comment type="subcellular location">
    <subcellularLocation>
        <location evidence="12">Cytoplasm</location>
        <location evidence="12">Perinuclear region</location>
    </subcellularLocation>
    <text evidence="12">Concentrated in perinuclear structure.</text>
</comment>
<proteinExistence type="inferred from homology"/>
<evidence type="ECO:0000256" key="12">
    <source>
        <dbReference type="HAMAP-Rule" id="MF_03178"/>
    </source>
</evidence>
<dbReference type="InterPro" id="IPR029039">
    <property type="entry name" value="Flavoprotein-like_sf"/>
</dbReference>
<comment type="catalytic activity">
    <reaction evidence="9">
        <text>2 oxidized [2Fe-2S]-[protein] + NADPH = 2 reduced [2Fe-2S]-[protein] + NADP(+) + H(+)</text>
        <dbReference type="Rhea" id="RHEA:67716"/>
        <dbReference type="Rhea" id="RHEA-COMP:17327"/>
        <dbReference type="Rhea" id="RHEA-COMP:17328"/>
        <dbReference type="ChEBI" id="CHEBI:15378"/>
        <dbReference type="ChEBI" id="CHEBI:33737"/>
        <dbReference type="ChEBI" id="CHEBI:33738"/>
        <dbReference type="ChEBI" id="CHEBI:57783"/>
        <dbReference type="ChEBI" id="CHEBI:58349"/>
    </reaction>
    <physiologicalReaction direction="left-to-right" evidence="9">
        <dbReference type="Rhea" id="RHEA:67717"/>
    </physiologicalReaction>
</comment>
<evidence type="ECO:0000313" key="16">
    <source>
        <dbReference type="Proteomes" id="UP001153269"/>
    </source>
</evidence>
<dbReference type="SUPFAM" id="SSF52218">
    <property type="entry name" value="Flavoproteins"/>
    <property type="match status" value="1"/>
</dbReference>
<dbReference type="Proteomes" id="UP001153269">
    <property type="component" value="Unassembled WGS sequence"/>
</dbReference>
<evidence type="ECO:0000256" key="7">
    <source>
        <dbReference type="ARBA" id="ARBA00022857"/>
    </source>
</evidence>
<dbReference type="FunFam" id="3.40.50.80:FF:000030">
    <property type="entry name" value="NADPH-dependent diflavin oxidoreductase 1"/>
    <property type="match status" value="1"/>
</dbReference>
<dbReference type="GO" id="GO:0050661">
    <property type="term" value="F:NADP binding"/>
    <property type="evidence" value="ECO:0007669"/>
    <property type="project" value="UniProtKB-UniRule"/>
</dbReference>
<dbReference type="InterPro" id="IPR017927">
    <property type="entry name" value="FAD-bd_FR_type"/>
</dbReference>
<comment type="cofactor">
    <cofactor evidence="1 12">
        <name>FMN</name>
        <dbReference type="ChEBI" id="CHEBI:58210"/>
    </cofactor>
</comment>
<evidence type="ECO:0000256" key="2">
    <source>
        <dbReference type="ARBA" id="ARBA00001974"/>
    </source>
</evidence>
<dbReference type="AlphaFoldDB" id="A0A9N7U6P1"/>
<keyword evidence="8 12" id="KW-0560">Oxidoreductase</keyword>
<dbReference type="PANTHER" id="PTHR19384:SF10">
    <property type="entry name" value="NADPH-DEPENDENT DIFLAVIN OXIDOREDUCTASE 1"/>
    <property type="match status" value="1"/>
</dbReference>
<comment type="function">
    <text evidence="10">NADPH-dependent reductase which is a central component of the cytosolic iron-sulfur (Fe-S) protein assembly (CIA) machinery. Transfers electrons from NADPH via its FAD and FMN prosthetic groups to the [2Fe-2S] cluster of CIAPIN1, another key component of the CIA machinery. In turn, this reduced cluster provides electrons for assembly of cytosolic iron-sulfur cluster proteins. It can also reduce the [2Fe-2S] cluster of CISD1 and activate this protein implicated in Fe/S cluster repair. In vitro can fully activate methionine synthase/MTR in the presence of soluble cytochrome b5/CYB5A.</text>
</comment>
<dbReference type="Pfam" id="PF00175">
    <property type="entry name" value="NAD_binding_1"/>
    <property type="match status" value="1"/>
</dbReference>
<sequence length="595" mass="66606">MSKPGLLVLYGSQTGTAQDTAQRVLRQAKRRWLQVRVLPLDSYNVSPLVVFVCATSGQGEAPDNMKNFWRFLFKKSLPVGSLSRLDCAVLGLGDSSYPKFNFVAKKLQKRLVQLGARVLLPVGLVDDQHDLGPDAVIDPWLSSFWEEVLLLYPSVADVAPLREDEPLPPTYMFHFLDDVKEEVDHRLRSTEQTVPSASQAFPARLVSNRRVSDVSHFQEVRHIEFDITGSNIQFGAGDVVSMRPCNAPEDGRQLCQLLGLDPEARFTLRATDSTAVPARLPQPCTVRHLVESYLDIGAVPRRSFFELLSTFATNELEREKLVEFSSAAGQAELHSYCNQLRRTALEVLADFPNTTAELKVDYLLDLFPEIQPRSFSIASSLQVHPNRLQILVAVVCYKTKLFKPRRGLCSSWLSSLDPEQGEVRVPLWVKKGSLKFPKEQDTPVIMVGPGTGVAPFRAALQERTAEGKTANVLFFGCRSQSKDFYFRSEWEEMTEAGHLTLFTAFSRDQEEKVYVQHRVTENSALLWDLIVNQRGCFYIAGNAKQMPASVSDALRGVFQQEGGVSSEEAEQMLVAMERGGTTPERDVVLSDTCRL</sequence>
<evidence type="ECO:0000259" key="13">
    <source>
        <dbReference type="PROSITE" id="PS50902"/>
    </source>
</evidence>
<dbReference type="FunFam" id="1.20.990.10:FF:000008">
    <property type="entry name" value="NADPH-dependent diflavin oxidoreductase 1"/>
    <property type="match status" value="1"/>
</dbReference>
<dbReference type="Gene3D" id="3.40.50.80">
    <property type="entry name" value="Nucleotide-binding domain of ferredoxin-NADP reductase (FNR) module"/>
    <property type="match status" value="1"/>
</dbReference>
<dbReference type="PRINTS" id="PR00371">
    <property type="entry name" value="FPNCR"/>
</dbReference>
<name>A0A9N7U6P1_PLEPL</name>
<feature type="binding site" evidence="12">
    <location>
        <begin position="506"/>
        <end position="507"/>
    </location>
    <ligand>
        <name>NADP(+)</name>
        <dbReference type="ChEBI" id="CHEBI:58349"/>
    </ligand>
</feature>
<dbReference type="Pfam" id="PF00667">
    <property type="entry name" value="FAD_binding_1"/>
    <property type="match status" value="1"/>
</dbReference>
<evidence type="ECO:0000256" key="8">
    <source>
        <dbReference type="ARBA" id="ARBA00023002"/>
    </source>
</evidence>
<dbReference type="SUPFAM" id="SSF63380">
    <property type="entry name" value="Riboflavin synthase domain-like"/>
    <property type="match status" value="1"/>
</dbReference>
<dbReference type="InterPro" id="IPR008254">
    <property type="entry name" value="Flavodoxin/NO_synth"/>
</dbReference>
<keyword evidence="4 12" id="KW-0285">Flavoprotein</keyword>
<feature type="binding site" evidence="12">
    <location>
        <position position="451"/>
    </location>
    <ligand>
        <name>NADP(+)</name>
        <dbReference type="ChEBI" id="CHEBI:58349"/>
    </ligand>
</feature>
<comment type="cofactor">
    <cofactor evidence="2 12">
        <name>FAD</name>
        <dbReference type="ChEBI" id="CHEBI:57692"/>
    </cofactor>
</comment>
<reference evidence="15" key="1">
    <citation type="submission" date="2020-03" db="EMBL/GenBank/DDBJ databases">
        <authorList>
            <person name="Weist P."/>
        </authorList>
    </citation>
    <scope>NUCLEOTIDE SEQUENCE</scope>
</reference>
<keyword evidence="7 12" id="KW-0521">NADP</keyword>
<dbReference type="InterPro" id="IPR023173">
    <property type="entry name" value="NADPH_Cyt_P450_Rdtase_alpha"/>
</dbReference>
<dbReference type="InterPro" id="IPR039261">
    <property type="entry name" value="FNR_nucleotide-bd"/>
</dbReference>
<feature type="binding site" evidence="12">
    <location>
        <begin position="12"/>
        <end position="17"/>
    </location>
    <ligand>
        <name>FMN</name>
        <dbReference type="ChEBI" id="CHEBI:58210"/>
    </ligand>
</feature>
<dbReference type="GO" id="GO:0005829">
    <property type="term" value="C:cytosol"/>
    <property type="evidence" value="ECO:0007669"/>
    <property type="project" value="UniProtKB-ARBA"/>
</dbReference>
<dbReference type="EC" id="1.18.1.-" evidence="12"/>
<evidence type="ECO:0000256" key="6">
    <source>
        <dbReference type="ARBA" id="ARBA00022827"/>
    </source>
</evidence>
<dbReference type="SUPFAM" id="SSF52343">
    <property type="entry name" value="Ferredoxin reductase-like, C-terminal NADP-linked domain"/>
    <property type="match status" value="1"/>
</dbReference>
<comment type="subunit">
    <text evidence="11">Interacts with CIAPIN1; as part of the cytosolic iron-sulfur (Fe-S) protein assembly (CIA) machinery. Interacts with DCPS.</text>
</comment>
<dbReference type="Gene3D" id="1.20.990.10">
    <property type="entry name" value="NADPH-cytochrome p450 Reductase, Chain A, domain 3"/>
    <property type="match status" value="1"/>
</dbReference>
<protein>
    <recommendedName>
        <fullName evidence="12">NADPH-dependent diflavin oxidoreductase 1</fullName>
        <ecNumber evidence="12">1.18.1.-</ecNumber>
    </recommendedName>
    <alternativeName>
        <fullName evidence="12">NADPH-dependent FMN and FAD-containing oxidoreductase</fullName>
    </alternativeName>
</protein>
<comment type="caution">
    <text evidence="12">Lacks conserved residue(s) required for the propagation of feature annotation.</text>
</comment>
<keyword evidence="5 12" id="KW-0288">FMN</keyword>
<dbReference type="GO" id="GO:0050660">
    <property type="term" value="F:flavin adenine dinucleotide binding"/>
    <property type="evidence" value="ECO:0007669"/>
    <property type="project" value="UniProtKB-UniRule"/>
</dbReference>
<feature type="binding site" evidence="12">
    <location>
        <begin position="54"/>
        <end position="57"/>
    </location>
    <ligand>
        <name>FMN</name>
        <dbReference type="ChEBI" id="CHEBI:58210"/>
    </ligand>
</feature>
<keyword evidence="16" id="KW-1185">Reference proteome</keyword>
<dbReference type="HAMAP" id="MF_03178">
    <property type="entry name" value="NDOR1"/>
    <property type="match status" value="1"/>
</dbReference>
<feature type="binding site" evidence="12">
    <location>
        <begin position="373"/>
        <end position="376"/>
    </location>
    <ligand>
        <name>FAD</name>
        <dbReference type="ChEBI" id="CHEBI:57692"/>
    </ligand>
</feature>
<evidence type="ECO:0000256" key="1">
    <source>
        <dbReference type="ARBA" id="ARBA00001917"/>
    </source>
</evidence>
<dbReference type="Gene3D" id="3.40.50.360">
    <property type="match status" value="1"/>
</dbReference>
<feature type="binding site" evidence="12">
    <location>
        <position position="341"/>
    </location>
    <ligand>
        <name>FAD</name>
        <dbReference type="ChEBI" id="CHEBI:57692"/>
    </ligand>
</feature>
<dbReference type="InterPro" id="IPR017938">
    <property type="entry name" value="Riboflavin_synthase-like_b-brl"/>
</dbReference>
<comment type="caution">
    <text evidence="15">The sequence shown here is derived from an EMBL/GenBank/DDBJ whole genome shotgun (WGS) entry which is preliminary data.</text>
</comment>
<evidence type="ECO:0000256" key="3">
    <source>
        <dbReference type="ARBA" id="ARBA00022490"/>
    </source>
</evidence>
<dbReference type="Gene3D" id="2.40.30.10">
    <property type="entry name" value="Translation factors"/>
    <property type="match status" value="1"/>
</dbReference>
<keyword evidence="6 12" id="KW-0274">FAD</keyword>
<feature type="binding site" evidence="12">
    <location>
        <position position="127"/>
    </location>
    <ligand>
        <name>FMN</name>
        <dbReference type="ChEBI" id="CHEBI:58210"/>
    </ligand>
</feature>
<dbReference type="GO" id="GO:0160246">
    <property type="term" value="F:NADPH-iron-sulfur [2Fe-2S] protein oxidoreductase activity"/>
    <property type="evidence" value="ECO:0007669"/>
    <property type="project" value="InterPro"/>
</dbReference>
<evidence type="ECO:0000313" key="15">
    <source>
        <dbReference type="EMBL" id="CAB1424709.1"/>
    </source>
</evidence>
<dbReference type="GO" id="GO:0048471">
    <property type="term" value="C:perinuclear region of cytoplasm"/>
    <property type="evidence" value="ECO:0007669"/>
    <property type="project" value="UniProtKB-SubCell"/>
</dbReference>
<dbReference type="InterPro" id="IPR001433">
    <property type="entry name" value="OxRdtase_FAD/NAD-bd"/>
</dbReference>
<dbReference type="PRINTS" id="PR00369">
    <property type="entry name" value="FLAVODOXIN"/>
</dbReference>
<evidence type="ECO:0000256" key="9">
    <source>
        <dbReference type="ARBA" id="ARBA00052174"/>
    </source>
</evidence>
<feature type="binding site" evidence="12">
    <location>
        <begin position="407"/>
        <end position="410"/>
    </location>
    <ligand>
        <name>FAD</name>
        <dbReference type="ChEBI" id="CHEBI:57692"/>
    </ligand>
</feature>
<evidence type="ECO:0000256" key="11">
    <source>
        <dbReference type="ARBA" id="ARBA00063044"/>
    </source>
</evidence>
<feature type="domain" description="FAD-binding FR-type" evidence="14">
    <location>
        <begin position="198"/>
        <end position="437"/>
    </location>
</feature>
<keyword evidence="3 12" id="KW-0963">Cytoplasm</keyword>
<dbReference type="GO" id="GO:0010181">
    <property type="term" value="F:FMN binding"/>
    <property type="evidence" value="ECO:0007669"/>
    <property type="project" value="UniProtKB-UniRule"/>
</dbReference>
<comment type="similarity">
    <text evidence="12">In the C-terminal section; belongs to the flavoprotein pyridine nucleotide cytochrome reductase family.</text>
</comment>
<dbReference type="InterPro" id="IPR003097">
    <property type="entry name" value="CysJ-like_FAD-binding"/>
</dbReference>
<dbReference type="InterPro" id="IPR001094">
    <property type="entry name" value="Flavdoxin-like"/>
</dbReference>
<dbReference type="Pfam" id="PF00258">
    <property type="entry name" value="Flavodoxin_1"/>
    <property type="match status" value="1"/>
</dbReference>
<dbReference type="PANTHER" id="PTHR19384">
    <property type="entry name" value="NITRIC OXIDE SYNTHASE-RELATED"/>
    <property type="match status" value="1"/>
</dbReference>
<evidence type="ECO:0000256" key="5">
    <source>
        <dbReference type="ARBA" id="ARBA00022643"/>
    </source>
</evidence>
<dbReference type="GO" id="GO:0016651">
    <property type="term" value="F:oxidoreductase activity, acting on NAD(P)H"/>
    <property type="evidence" value="ECO:0007669"/>
    <property type="project" value="UniProtKB-UniRule"/>
</dbReference>
<accession>A0A9N7U6P1</accession>
<gene>
    <name evidence="12" type="primary">NDOR1</name>
    <name evidence="15" type="ORF">PLEPLA_LOCUS12637</name>
</gene>
<dbReference type="PROSITE" id="PS50902">
    <property type="entry name" value="FLAVODOXIN_LIKE"/>
    <property type="match status" value="1"/>
</dbReference>
<dbReference type="GO" id="GO:0005634">
    <property type="term" value="C:nucleus"/>
    <property type="evidence" value="ECO:0007669"/>
    <property type="project" value="UniProtKB-ARBA"/>
</dbReference>
<dbReference type="FunFam" id="3.40.50.360:FF:000015">
    <property type="entry name" value="NADPH-dependent diflavin oxidoreductase 1"/>
    <property type="match status" value="1"/>
</dbReference>
<feature type="binding site" evidence="12">
    <location>
        <begin position="512"/>
        <end position="516"/>
    </location>
    <ligand>
        <name>NADP(+)</name>
        <dbReference type="ChEBI" id="CHEBI:58349"/>
    </ligand>
</feature>
<feature type="domain" description="Flavodoxin-like" evidence="13">
    <location>
        <begin position="6"/>
        <end position="145"/>
    </location>
</feature>
<comment type="similarity">
    <text evidence="12">In the N-terminal section; belongs to the flavodoxin family.</text>
</comment>
<evidence type="ECO:0000259" key="14">
    <source>
        <dbReference type="PROSITE" id="PS51384"/>
    </source>
</evidence>